<dbReference type="InterPro" id="IPR036291">
    <property type="entry name" value="NAD(P)-bd_dom_sf"/>
</dbReference>
<gene>
    <name evidence="3" type="ORF">SHI21_10455</name>
</gene>
<comment type="caution">
    <text evidence="3">The sequence shown here is derived from an EMBL/GenBank/DDBJ whole genome shotgun (WGS) entry which is preliminary data.</text>
</comment>
<evidence type="ECO:0000256" key="1">
    <source>
        <dbReference type="ARBA" id="ARBA00007637"/>
    </source>
</evidence>
<organism evidence="3 4">
    <name type="scientific">Bacteriovorax antarcticus</name>
    <dbReference type="NCBI Taxonomy" id="3088717"/>
    <lineage>
        <taxon>Bacteria</taxon>
        <taxon>Pseudomonadati</taxon>
        <taxon>Bdellovibrionota</taxon>
        <taxon>Bacteriovoracia</taxon>
        <taxon>Bacteriovoracales</taxon>
        <taxon>Bacteriovoracaceae</taxon>
        <taxon>Bacteriovorax</taxon>
    </lineage>
</organism>
<dbReference type="Pfam" id="PF01370">
    <property type="entry name" value="Epimerase"/>
    <property type="match status" value="1"/>
</dbReference>
<reference evidence="3 4" key="1">
    <citation type="submission" date="2023-11" db="EMBL/GenBank/DDBJ databases">
        <title>A Novel Polar Bacteriovorax (B. antarcticus) Isolated from the Biocrust in Antarctica.</title>
        <authorList>
            <person name="Mun W."/>
            <person name="Choi S.Y."/>
            <person name="Mitchell R.J."/>
        </authorList>
    </citation>
    <scope>NUCLEOTIDE SEQUENCE [LARGE SCALE GENOMIC DNA]</scope>
    <source>
        <strain evidence="3 4">PP10</strain>
    </source>
</reference>
<dbReference type="RefSeq" id="WP_323578338.1">
    <property type="nucleotide sequence ID" value="NZ_JAYGJQ010000002.1"/>
</dbReference>
<dbReference type="PANTHER" id="PTHR43000">
    <property type="entry name" value="DTDP-D-GLUCOSE 4,6-DEHYDRATASE-RELATED"/>
    <property type="match status" value="1"/>
</dbReference>
<dbReference type="Gene3D" id="3.40.50.720">
    <property type="entry name" value="NAD(P)-binding Rossmann-like Domain"/>
    <property type="match status" value="1"/>
</dbReference>
<accession>A0ABU5VUB7</accession>
<evidence type="ECO:0000313" key="4">
    <source>
        <dbReference type="Proteomes" id="UP001302274"/>
    </source>
</evidence>
<name>A0ABU5VUB7_9BACT</name>
<evidence type="ECO:0000313" key="3">
    <source>
        <dbReference type="EMBL" id="MEA9356629.1"/>
    </source>
</evidence>
<dbReference type="SUPFAM" id="SSF51735">
    <property type="entry name" value="NAD(P)-binding Rossmann-fold domains"/>
    <property type="match status" value="1"/>
</dbReference>
<dbReference type="EMBL" id="JAYGJQ010000002">
    <property type="protein sequence ID" value="MEA9356629.1"/>
    <property type="molecule type" value="Genomic_DNA"/>
</dbReference>
<sequence length="268" mass="30030">MKKQTVIITGASGNLGQQLQKHSPYELVLVDRNNWNELSKTPFNSVRAIIHSAYDLKKDLNTDPAEVLDSNIVSTGRSLKLCKDAGIEQFVFISSCSVYGDSSNTSEEKAKTPITMNGFTKAYNEELVMSFCKANNINYLILRPFNSYGGNDTFSVVQKLIFCAQNNQVFNLANGGIAERDFIHVEDVAKMTYMLMEKNLSNAIVNVGSGESVRILDLVKAIEAKFGMIKVNKINKPDEAIYSRANLKKLRELIDYEPMSIFDFIQKL</sequence>
<proteinExistence type="inferred from homology"/>
<feature type="domain" description="NAD-dependent epimerase/dehydratase" evidence="2">
    <location>
        <begin position="11"/>
        <end position="208"/>
    </location>
</feature>
<dbReference type="CDD" id="cd08946">
    <property type="entry name" value="SDR_e"/>
    <property type="match status" value="1"/>
</dbReference>
<comment type="similarity">
    <text evidence="1">Belongs to the NAD(P)-dependent epimerase/dehydratase family.</text>
</comment>
<evidence type="ECO:0000259" key="2">
    <source>
        <dbReference type="Pfam" id="PF01370"/>
    </source>
</evidence>
<dbReference type="Proteomes" id="UP001302274">
    <property type="component" value="Unassembled WGS sequence"/>
</dbReference>
<keyword evidence="4" id="KW-1185">Reference proteome</keyword>
<dbReference type="InterPro" id="IPR001509">
    <property type="entry name" value="Epimerase_deHydtase"/>
</dbReference>
<protein>
    <submittedName>
        <fullName evidence="3">SDR family oxidoreductase</fullName>
    </submittedName>
</protein>